<dbReference type="EMBL" id="SKBM01000015">
    <property type="protein sequence ID" value="TCZ58725.1"/>
    <property type="molecule type" value="Genomic_DNA"/>
</dbReference>
<gene>
    <name evidence="1" type="ORF">EXY23_16055</name>
</gene>
<dbReference type="AlphaFoldDB" id="A0A4R4DED2"/>
<sequence length="95" mass="10477">MTTTLYQALKGSAHFFACEATGSDDRIAAKEGRRDVYDLLLADTDADSVPVFLSLLMDAIPCQDQRRLLLDGLAREYAGVPGWTSYAERTPVARH</sequence>
<keyword evidence="2" id="KW-1185">Reference proteome</keyword>
<protein>
    <submittedName>
        <fullName evidence="1">Uncharacterized protein</fullName>
    </submittedName>
</protein>
<organism evidence="1 2">
    <name type="scientific">Roseicella aquatilis</name>
    <dbReference type="NCBI Taxonomy" id="2527868"/>
    <lineage>
        <taxon>Bacteria</taxon>
        <taxon>Pseudomonadati</taxon>
        <taxon>Pseudomonadota</taxon>
        <taxon>Alphaproteobacteria</taxon>
        <taxon>Acetobacterales</taxon>
        <taxon>Roseomonadaceae</taxon>
        <taxon>Roseicella</taxon>
    </lineage>
</organism>
<dbReference type="RefSeq" id="WP_132291400.1">
    <property type="nucleotide sequence ID" value="NZ_SKBM01000015.1"/>
</dbReference>
<accession>A0A4R4DED2</accession>
<comment type="caution">
    <text evidence="1">The sequence shown here is derived from an EMBL/GenBank/DDBJ whole genome shotgun (WGS) entry which is preliminary data.</text>
</comment>
<dbReference type="OrthoDB" id="9940650at2"/>
<name>A0A4R4DED2_9PROT</name>
<reference evidence="1 2" key="1">
    <citation type="submission" date="2019-03" db="EMBL/GenBank/DDBJ databases">
        <title>Paracraurococcus aquatilis NE82 genome sequence.</title>
        <authorList>
            <person name="Zhao Y."/>
            <person name="Du Z."/>
        </authorList>
    </citation>
    <scope>NUCLEOTIDE SEQUENCE [LARGE SCALE GENOMIC DNA]</scope>
    <source>
        <strain evidence="1 2">NE82</strain>
    </source>
</reference>
<evidence type="ECO:0000313" key="2">
    <source>
        <dbReference type="Proteomes" id="UP000295023"/>
    </source>
</evidence>
<proteinExistence type="predicted"/>
<dbReference type="Proteomes" id="UP000295023">
    <property type="component" value="Unassembled WGS sequence"/>
</dbReference>
<evidence type="ECO:0000313" key="1">
    <source>
        <dbReference type="EMBL" id="TCZ58725.1"/>
    </source>
</evidence>